<dbReference type="InterPro" id="IPR008136">
    <property type="entry name" value="CinA_C"/>
</dbReference>
<dbReference type="InterPro" id="IPR036653">
    <property type="entry name" value="CinA-like_C"/>
</dbReference>
<dbReference type="NCBIfam" id="TIGR00199">
    <property type="entry name" value="PncC_domain"/>
    <property type="match status" value="1"/>
</dbReference>
<dbReference type="SUPFAM" id="SSF142433">
    <property type="entry name" value="CinA-like"/>
    <property type="match status" value="1"/>
</dbReference>
<gene>
    <name evidence="3" type="ORF">METZ01_LOCUS79625</name>
</gene>
<dbReference type="Pfam" id="PF02464">
    <property type="entry name" value="CinA"/>
    <property type="match status" value="1"/>
</dbReference>
<evidence type="ECO:0000313" key="3">
    <source>
        <dbReference type="EMBL" id="SVA26771.1"/>
    </source>
</evidence>
<dbReference type="Gene3D" id="3.40.980.10">
    <property type="entry name" value="MoaB/Mog-like domain"/>
    <property type="match status" value="1"/>
</dbReference>
<dbReference type="InterPro" id="IPR036425">
    <property type="entry name" value="MoaB/Mog-like_dom_sf"/>
</dbReference>
<evidence type="ECO:0000259" key="1">
    <source>
        <dbReference type="Pfam" id="PF00994"/>
    </source>
</evidence>
<proteinExistence type="inferred from homology"/>
<dbReference type="PIRSF" id="PIRSF006728">
    <property type="entry name" value="CinA"/>
    <property type="match status" value="1"/>
</dbReference>
<dbReference type="InterPro" id="IPR001453">
    <property type="entry name" value="MoaB/Mog_dom"/>
</dbReference>
<dbReference type="InterPro" id="IPR050101">
    <property type="entry name" value="CinA"/>
</dbReference>
<accession>A0A381UGB8</accession>
<protein>
    <recommendedName>
        <fullName evidence="4">MoaB/Mog domain-containing protein</fullName>
    </recommendedName>
</protein>
<dbReference type="SUPFAM" id="SSF53218">
    <property type="entry name" value="Molybdenum cofactor biosynthesis proteins"/>
    <property type="match status" value="1"/>
</dbReference>
<dbReference type="Gene3D" id="3.90.950.20">
    <property type="entry name" value="CinA-like"/>
    <property type="match status" value="1"/>
</dbReference>
<name>A0A381UGB8_9ZZZZ</name>
<evidence type="ECO:0008006" key="4">
    <source>
        <dbReference type="Google" id="ProtNLM"/>
    </source>
</evidence>
<sequence length="366" mass="40661">VGDNLNDIISETQNILDDKYDYLFVTGGLGPTHDDITKEAFRQLLNDELIFDENYYNQLIHHFEKRAIKIPKSNRSQAMLLKTADVLPNKNGTALGMHLLFKGTHIFIMPGVPGEMREMVKNHILPNYINKTPTENIITIKTAGIMESHLAEKVTVLMEKYSKSFRFAFLPHFSGVSFRINRVDKNENLLKIKDEFFQAMKPYAYGINNDTLEEVLGLKLINNNFTIATAESCTGGLIGKRLTDTAGSSEYFLGSVTAYSNQLKTSLLDVPNDIINTHGAVSEETALEMAKGVRDKTEADIGISTTGISGPGGGTKTKPVGLVYIGVVTPENSMVKKYNFSYGRNIHREMTTTAALNITRLAIEQN</sequence>
<feature type="domain" description="MoaB/Mog" evidence="1">
    <location>
        <begin position="1"/>
        <end position="126"/>
    </location>
</feature>
<evidence type="ECO:0000259" key="2">
    <source>
        <dbReference type="Pfam" id="PF02464"/>
    </source>
</evidence>
<dbReference type="AlphaFoldDB" id="A0A381UGB8"/>
<feature type="non-terminal residue" evidence="3">
    <location>
        <position position="1"/>
    </location>
</feature>
<feature type="domain" description="CinA C-terminal" evidence="2">
    <location>
        <begin position="210"/>
        <end position="360"/>
    </location>
</feature>
<reference evidence="3" key="1">
    <citation type="submission" date="2018-05" db="EMBL/GenBank/DDBJ databases">
        <authorList>
            <person name="Lanie J.A."/>
            <person name="Ng W.-L."/>
            <person name="Kazmierczak K.M."/>
            <person name="Andrzejewski T.M."/>
            <person name="Davidsen T.M."/>
            <person name="Wayne K.J."/>
            <person name="Tettelin H."/>
            <person name="Glass J.I."/>
            <person name="Rusch D."/>
            <person name="Podicherti R."/>
            <person name="Tsui H.-C.T."/>
            <person name="Winkler M.E."/>
        </authorList>
    </citation>
    <scope>NUCLEOTIDE SEQUENCE</scope>
</reference>
<dbReference type="PANTHER" id="PTHR13939">
    <property type="entry name" value="NICOTINAMIDE-NUCLEOTIDE AMIDOHYDROLASE PNCC"/>
    <property type="match status" value="1"/>
</dbReference>
<organism evidence="3">
    <name type="scientific">marine metagenome</name>
    <dbReference type="NCBI Taxonomy" id="408172"/>
    <lineage>
        <taxon>unclassified sequences</taxon>
        <taxon>metagenomes</taxon>
        <taxon>ecological metagenomes</taxon>
    </lineage>
</organism>
<dbReference type="PANTHER" id="PTHR13939:SF0">
    <property type="entry name" value="NMN AMIDOHYDROLASE-LIKE PROTEIN YFAY"/>
    <property type="match status" value="1"/>
</dbReference>
<dbReference type="HAMAP" id="MF_00226_B">
    <property type="entry name" value="CinA_B"/>
    <property type="match status" value="1"/>
</dbReference>
<dbReference type="EMBL" id="UINC01006310">
    <property type="protein sequence ID" value="SVA26771.1"/>
    <property type="molecule type" value="Genomic_DNA"/>
</dbReference>
<dbReference type="InterPro" id="IPR008135">
    <property type="entry name" value="Competence-induced_CinA"/>
</dbReference>
<dbReference type="Pfam" id="PF00994">
    <property type="entry name" value="MoCF_biosynth"/>
    <property type="match status" value="1"/>
</dbReference>